<dbReference type="EMBL" id="JASJEU010000003">
    <property type="protein sequence ID" value="MDJ1649462.1"/>
    <property type="molecule type" value="Genomic_DNA"/>
</dbReference>
<dbReference type="InterPro" id="IPR011576">
    <property type="entry name" value="Pyridox_Oxase_N"/>
</dbReference>
<gene>
    <name evidence="2" type="ORF">QNJ86_01470</name>
</gene>
<dbReference type="Proteomes" id="UP001232750">
    <property type="component" value="Unassembled WGS sequence"/>
</dbReference>
<organism evidence="2 3">
    <name type="scientific">Gordonibacter faecis</name>
    <dbReference type="NCBI Taxonomy" id="3047475"/>
    <lineage>
        <taxon>Bacteria</taxon>
        <taxon>Bacillati</taxon>
        <taxon>Actinomycetota</taxon>
        <taxon>Coriobacteriia</taxon>
        <taxon>Eggerthellales</taxon>
        <taxon>Eggerthellaceae</taxon>
        <taxon>Gordonibacter</taxon>
    </lineage>
</organism>
<evidence type="ECO:0000313" key="2">
    <source>
        <dbReference type="EMBL" id="MDJ1649462.1"/>
    </source>
</evidence>
<name>A0ABT7DJA0_9ACTN</name>
<evidence type="ECO:0000259" key="1">
    <source>
        <dbReference type="Pfam" id="PF01243"/>
    </source>
</evidence>
<dbReference type="PANTHER" id="PTHR40660:SF1">
    <property type="entry name" value="5'-PHOSPHATE OXIDASE PUTATIVE DOMAIN-CONTAINING PROTEIN-RELATED"/>
    <property type="match status" value="1"/>
</dbReference>
<dbReference type="PANTHER" id="PTHR40660">
    <property type="entry name" value="5'-PHOSPHATE OXIDASE PUTATIVE DOMAIN-CONTAINING PROTEIN-RELATED"/>
    <property type="match status" value="1"/>
</dbReference>
<dbReference type="RefSeq" id="WP_283830793.1">
    <property type="nucleotide sequence ID" value="NZ_JASJEU010000003.1"/>
</dbReference>
<dbReference type="InterPro" id="IPR012349">
    <property type="entry name" value="Split_barrel_FMN-bd"/>
</dbReference>
<accession>A0ABT7DJA0</accession>
<protein>
    <submittedName>
        <fullName evidence="2">Pyridoxamine 5'-phosphate oxidase family protein</fullName>
    </submittedName>
</protein>
<evidence type="ECO:0000313" key="3">
    <source>
        <dbReference type="Proteomes" id="UP001232750"/>
    </source>
</evidence>
<dbReference type="Gene3D" id="2.30.110.10">
    <property type="entry name" value="Electron Transport, Fmn-binding Protein, Chain A"/>
    <property type="match status" value="1"/>
</dbReference>
<dbReference type="Pfam" id="PF01243">
    <property type="entry name" value="PNPOx_N"/>
    <property type="match status" value="1"/>
</dbReference>
<dbReference type="SUPFAM" id="SSF50475">
    <property type="entry name" value="FMN-binding split barrel"/>
    <property type="match status" value="1"/>
</dbReference>
<comment type="caution">
    <text evidence="2">The sequence shown here is derived from an EMBL/GenBank/DDBJ whole genome shotgun (WGS) entry which is preliminary data.</text>
</comment>
<sequence>MAHMSQECQDMINNAYAAAFSTCADGVPNVVPVSMKQAMDAETVMVSDQYLNKSLANLQANPYVALSVWDDEGGFQVKGTVTYENEGPRYEQVAAQVQAILSSMGYDYTSKGVCFIHVEEVYSVTPGAHAGERLA</sequence>
<feature type="domain" description="Pyridoxamine 5'-phosphate oxidase N-terminal" evidence="1">
    <location>
        <begin position="4"/>
        <end position="101"/>
    </location>
</feature>
<reference evidence="2 3" key="1">
    <citation type="submission" date="2023-05" db="EMBL/GenBank/DDBJ databases">
        <title>Gordonibacter KGMB12511T sp. nov., isolated from faeces of healthy Korean.</title>
        <authorList>
            <person name="Kim H.S."/>
            <person name="Kim J.-S."/>
            <person name="Suh M.K."/>
            <person name="Eom M.K."/>
            <person name="Do H.E."/>
            <person name="Lee J.-S."/>
        </authorList>
    </citation>
    <scope>NUCLEOTIDE SEQUENCE [LARGE SCALE GENOMIC DNA]</scope>
    <source>
        <strain evidence="2 3">KGMB12511</strain>
    </source>
</reference>
<keyword evidence="3" id="KW-1185">Reference proteome</keyword>
<proteinExistence type="predicted"/>